<dbReference type="PANTHER" id="PTHR31118">
    <property type="entry name" value="CYCLASE-LIKE PROTEIN 2"/>
    <property type="match status" value="1"/>
</dbReference>
<reference evidence="1 2" key="1">
    <citation type="submission" date="2018-11" db="EMBL/GenBank/DDBJ databases">
        <title>Genome sequencing and assembly of Anaerosphaera sp. nov., GS7-6-2.</title>
        <authorList>
            <person name="Rettenmaier R."/>
            <person name="Liebl W."/>
            <person name="Zverlov V."/>
        </authorList>
    </citation>
    <scope>NUCLEOTIDE SEQUENCE [LARGE SCALE GENOMIC DNA]</scope>
    <source>
        <strain evidence="1 2">GS7-6-2</strain>
    </source>
</reference>
<evidence type="ECO:0000313" key="1">
    <source>
        <dbReference type="EMBL" id="RVU54023.1"/>
    </source>
</evidence>
<evidence type="ECO:0000313" key="2">
    <source>
        <dbReference type="Proteomes" id="UP000288812"/>
    </source>
</evidence>
<gene>
    <name evidence="1" type="ORF">EF514_09625</name>
</gene>
<dbReference type="InterPro" id="IPR037175">
    <property type="entry name" value="KFase_sf"/>
</dbReference>
<dbReference type="GO" id="GO:0019441">
    <property type="term" value="P:L-tryptophan catabolic process to kynurenine"/>
    <property type="evidence" value="ECO:0007669"/>
    <property type="project" value="InterPro"/>
</dbReference>
<dbReference type="EMBL" id="RLIH01000017">
    <property type="protein sequence ID" value="RVU54023.1"/>
    <property type="molecule type" value="Genomic_DNA"/>
</dbReference>
<sequence length="246" mass="28267">MDLSLWKVLDKLKNDYEWVDLTYELSPNTPHWIGWDNLEVEEKCNLTNSIFNASAYKTVGQYGTHVDAPFHMVEGGRTLDEIEIKEMVYPLCVIDLEQKVLEDDNYVMTVEDIKEWEEKYGEIPQGAFVVFQSGWSKRDPKTMDNFDDEGNRNFPGWGLEALKYLVENRKIGAIGHETSDTESPISSGKTDYEVEYYILDQDRIQIELLKNVEKCPPKGGLIFCTFPKLVDGSGYPARCFAIIPKN</sequence>
<comment type="caution">
    <text evidence="1">The sequence shown here is derived from an EMBL/GenBank/DDBJ whole genome shotgun (WGS) entry which is preliminary data.</text>
</comment>
<dbReference type="OrthoDB" id="9796085at2"/>
<protein>
    <submittedName>
        <fullName evidence="1">Cyclase family protein</fullName>
    </submittedName>
</protein>
<dbReference type="InterPro" id="IPR007325">
    <property type="entry name" value="KFase/CYL"/>
</dbReference>
<keyword evidence="2" id="KW-1185">Reference proteome</keyword>
<accession>A0A437S4S6</accession>
<proteinExistence type="predicted"/>
<dbReference type="GO" id="GO:0004061">
    <property type="term" value="F:arylformamidase activity"/>
    <property type="evidence" value="ECO:0007669"/>
    <property type="project" value="InterPro"/>
</dbReference>
<dbReference type="AlphaFoldDB" id="A0A437S4S6"/>
<dbReference type="Gene3D" id="3.50.30.50">
    <property type="entry name" value="Putative cyclase"/>
    <property type="match status" value="1"/>
</dbReference>
<dbReference type="SUPFAM" id="SSF102198">
    <property type="entry name" value="Putative cyclase"/>
    <property type="match status" value="1"/>
</dbReference>
<dbReference type="Proteomes" id="UP000288812">
    <property type="component" value="Unassembled WGS sequence"/>
</dbReference>
<dbReference type="Pfam" id="PF04199">
    <property type="entry name" value="Cyclase"/>
    <property type="match status" value="1"/>
</dbReference>
<dbReference type="RefSeq" id="WP_127725230.1">
    <property type="nucleotide sequence ID" value="NZ_RLIH01000017.1"/>
</dbReference>
<name>A0A437S4S6_9FIRM</name>
<dbReference type="PANTHER" id="PTHR31118:SF12">
    <property type="entry name" value="CYCLASE-LIKE PROTEIN 2"/>
    <property type="match status" value="1"/>
</dbReference>
<organism evidence="1 2">
    <name type="scientific">Anaerosphaera multitolerans</name>
    <dbReference type="NCBI Taxonomy" id="2487351"/>
    <lineage>
        <taxon>Bacteria</taxon>
        <taxon>Bacillati</taxon>
        <taxon>Bacillota</taxon>
        <taxon>Tissierellia</taxon>
        <taxon>Tissierellales</taxon>
        <taxon>Peptoniphilaceae</taxon>
        <taxon>Anaerosphaera</taxon>
    </lineage>
</organism>